<keyword evidence="3" id="KW-1185">Reference proteome</keyword>
<dbReference type="OrthoDB" id="8933878at2759"/>
<comment type="caution">
    <text evidence="2">The sequence shown here is derived from an EMBL/GenBank/DDBJ whole genome shotgun (WGS) entry which is preliminary data.</text>
</comment>
<dbReference type="AlphaFoldDB" id="A0A9D3SK72"/>
<reference evidence="2 3" key="1">
    <citation type="submission" date="2021-06" db="EMBL/GenBank/DDBJ databases">
        <title>Chromosome-level genome assembly of the red-tail catfish (Hemibagrus wyckioides).</title>
        <authorList>
            <person name="Shao F."/>
        </authorList>
    </citation>
    <scope>NUCLEOTIDE SEQUENCE [LARGE SCALE GENOMIC DNA]</scope>
    <source>
        <strain evidence="2">EC202008001</strain>
        <tissue evidence="2">Blood</tissue>
    </source>
</reference>
<evidence type="ECO:0000313" key="2">
    <source>
        <dbReference type="EMBL" id="KAG7322518.1"/>
    </source>
</evidence>
<protein>
    <submittedName>
        <fullName evidence="2">Uncharacterized protein</fullName>
    </submittedName>
</protein>
<feature type="region of interest" description="Disordered" evidence="1">
    <location>
        <begin position="1"/>
        <end position="33"/>
    </location>
</feature>
<evidence type="ECO:0000313" key="3">
    <source>
        <dbReference type="Proteomes" id="UP000824219"/>
    </source>
</evidence>
<evidence type="ECO:0000256" key="1">
    <source>
        <dbReference type="SAM" id="MobiDB-lite"/>
    </source>
</evidence>
<organism evidence="2 3">
    <name type="scientific">Hemibagrus wyckioides</name>
    <dbReference type="NCBI Taxonomy" id="337641"/>
    <lineage>
        <taxon>Eukaryota</taxon>
        <taxon>Metazoa</taxon>
        <taxon>Chordata</taxon>
        <taxon>Craniata</taxon>
        <taxon>Vertebrata</taxon>
        <taxon>Euteleostomi</taxon>
        <taxon>Actinopterygii</taxon>
        <taxon>Neopterygii</taxon>
        <taxon>Teleostei</taxon>
        <taxon>Ostariophysi</taxon>
        <taxon>Siluriformes</taxon>
        <taxon>Bagridae</taxon>
        <taxon>Hemibagrus</taxon>
    </lineage>
</organism>
<dbReference type="EMBL" id="JAHKSW010000016">
    <property type="protein sequence ID" value="KAG7322518.1"/>
    <property type="molecule type" value="Genomic_DNA"/>
</dbReference>
<dbReference type="Proteomes" id="UP000824219">
    <property type="component" value="Linkage Group LG16"/>
</dbReference>
<sequence length="97" mass="10783">MMKSSDFGMEDRQETVSDSSVESSEAEDNPVPECFQVRRLSSRTLQLPPLAFRQAEQFDWKESEQTSRPATLAPSMPPLIAITLADSNSYADVTGKI</sequence>
<accession>A0A9D3SK72</accession>
<gene>
    <name evidence="2" type="ORF">KOW79_013864</name>
</gene>
<proteinExistence type="predicted"/>
<name>A0A9D3SK72_9TELE</name>